<reference evidence="2" key="1">
    <citation type="journal article" date="2019" name="Gigascience">
        <title>De novo genome assembly of the endangered Acer yangbiense, a plant species with extremely small populations endemic to Yunnan Province, China.</title>
        <authorList>
            <person name="Yang J."/>
            <person name="Wariss H.M."/>
            <person name="Tao L."/>
            <person name="Zhang R."/>
            <person name="Yun Q."/>
            <person name="Hollingsworth P."/>
            <person name="Dao Z."/>
            <person name="Luo G."/>
            <person name="Guo H."/>
            <person name="Ma Y."/>
            <person name="Sun W."/>
        </authorList>
    </citation>
    <scope>NUCLEOTIDE SEQUENCE [LARGE SCALE GENOMIC DNA]</scope>
    <source>
        <strain evidence="2">cv. br00</strain>
    </source>
</reference>
<dbReference type="EMBL" id="VDCV01000001">
    <property type="protein sequence ID" value="KAB5572827.1"/>
    <property type="molecule type" value="Genomic_DNA"/>
</dbReference>
<protein>
    <submittedName>
        <fullName evidence="1">Uncharacterized protein</fullName>
    </submittedName>
</protein>
<organism evidence="1 2">
    <name type="scientific">Salix brachista</name>
    <dbReference type="NCBI Taxonomy" id="2182728"/>
    <lineage>
        <taxon>Eukaryota</taxon>
        <taxon>Viridiplantae</taxon>
        <taxon>Streptophyta</taxon>
        <taxon>Embryophyta</taxon>
        <taxon>Tracheophyta</taxon>
        <taxon>Spermatophyta</taxon>
        <taxon>Magnoliopsida</taxon>
        <taxon>eudicotyledons</taxon>
        <taxon>Gunneridae</taxon>
        <taxon>Pentapetalae</taxon>
        <taxon>rosids</taxon>
        <taxon>fabids</taxon>
        <taxon>Malpighiales</taxon>
        <taxon>Salicaceae</taxon>
        <taxon>Saliceae</taxon>
        <taxon>Salix</taxon>
    </lineage>
</organism>
<dbReference type="PANTHER" id="PTHR33401:SF19">
    <property type="entry name" value="(RAPE) HYPOTHETICAL PROTEIN"/>
    <property type="match status" value="1"/>
</dbReference>
<keyword evidence="2" id="KW-1185">Reference proteome</keyword>
<evidence type="ECO:0000313" key="1">
    <source>
        <dbReference type="EMBL" id="KAB5572827.1"/>
    </source>
</evidence>
<dbReference type="PANTHER" id="PTHR33401">
    <property type="entry name" value="LIGHT-HARVESTING COMPLEX-LIKE PROTEIN OHP2, CHLOROPLASTIC"/>
    <property type="match status" value="1"/>
</dbReference>
<evidence type="ECO:0000313" key="2">
    <source>
        <dbReference type="Proteomes" id="UP000326939"/>
    </source>
</evidence>
<dbReference type="AlphaFoldDB" id="A0A5N5P0X6"/>
<accession>A0A5N5P0X6</accession>
<gene>
    <name evidence="1" type="ORF">DKX38_000021</name>
</gene>
<proteinExistence type="predicted"/>
<dbReference type="Proteomes" id="UP000326939">
    <property type="component" value="Chromosome 1"/>
</dbReference>
<comment type="caution">
    <text evidence="1">The sequence shown here is derived from an EMBL/GenBank/DDBJ whole genome shotgun (WGS) entry which is preliminary data.</text>
</comment>
<name>A0A5N5P0X6_9ROSI</name>
<sequence length="189" mass="20883">MIEGFKFRSMLLNWSVMKWAKVFRSLIDDQENILFMRVLFCKIRCPFICFCKPSPRIYGPGPGPGPLKLENSPHVPSTAVISVVVADASYDDDHVLNDSVEVKEGNAGAYGEEPQAQNGLKSSLKKAGFDSKEVDKKKVRWIDSLGKELVEIREFESSILDAADGFKDGQGKGGKFPLKAAFPVVVKLS</sequence>